<name>A0AAE1DGN5_9GAST</name>
<keyword evidence="2" id="KW-1185">Reference proteome</keyword>
<evidence type="ECO:0000313" key="1">
    <source>
        <dbReference type="EMBL" id="KAK3768808.1"/>
    </source>
</evidence>
<evidence type="ECO:0000313" key="2">
    <source>
        <dbReference type="Proteomes" id="UP001283361"/>
    </source>
</evidence>
<reference evidence="1" key="1">
    <citation type="journal article" date="2023" name="G3 (Bethesda)">
        <title>A reference genome for the long-term kleptoplast-retaining sea slug Elysia crispata morphotype clarki.</title>
        <authorList>
            <person name="Eastman K.E."/>
            <person name="Pendleton A.L."/>
            <person name="Shaikh M.A."/>
            <person name="Suttiyut T."/>
            <person name="Ogas R."/>
            <person name="Tomko P."/>
            <person name="Gavelis G."/>
            <person name="Widhalm J.R."/>
            <person name="Wisecaver J.H."/>
        </authorList>
    </citation>
    <scope>NUCLEOTIDE SEQUENCE</scope>
    <source>
        <strain evidence="1">ECLA1</strain>
    </source>
</reference>
<accession>A0AAE1DGN5</accession>
<gene>
    <name evidence="1" type="ORF">RRG08_061267</name>
</gene>
<dbReference type="AlphaFoldDB" id="A0AAE1DGN5"/>
<organism evidence="1 2">
    <name type="scientific">Elysia crispata</name>
    <name type="common">lettuce slug</name>
    <dbReference type="NCBI Taxonomy" id="231223"/>
    <lineage>
        <taxon>Eukaryota</taxon>
        <taxon>Metazoa</taxon>
        <taxon>Spiralia</taxon>
        <taxon>Lophotrochozoa</taxon>
        <taxon>Mollusca</taxon>
        <taxon>Gastropoda</taxon>
        <taxon>Heterobranchia</taxon>
        <taxon>Euthyneura</taxon>
        <taxon>Panpulmonata</taxon>
        <taxon>Sacoglossa</taxon>
        <taxon>Placobranchoidea</taxon>
        <taxon>Plakobranchidae</taxon>
        <taxon>Elysia</taxon>
    </lineage>
</organism>
<proteinExistence type="predicted"/>
<dbReference type="Proteomes" id="UP001283361">
    <property type="component" value="Unassembled WGS sequence"/>
</dbReference>
<sequence>MIHISAQAVDCPRNYGEVKQRNRGRMSQEKYSSAELRIIKVVSLAKIYNDETEKHADEWFHGIYVRRKREIEKVCRKNIGAEWDRLWGQWKNRRVEEDVNCRFNME</sequence>
<protein>
    <submittedName>
        <fullName evidence="1">Uncharacterized protein</fullName>
    </submittedName>
</protein>
<comment type="caution">
    <text evidence="1">The sequence shown here is derived from an EMBL/GenBank/DDBJ whole genome shotgun (WGS) entry which is preliminary data.</text>
</comment>
<dbReference type="EMBL" id="JAWDGP010004017">
    <property type="protein sequence ID" value="KAK3768808.1"/>
    <property type="molecule type" value="Genomic_DNA"/>
</dbReference>